<accession>A0A1P8WE20</accession>
<evidence type="ECO:0000313" key="3">
    <source>
        <dbReference type="Proteomes" id="UP000187735"/>
    </source>
</evidence>
<evidence type="ECO:0000256" key="1">
    <source>
        <dbReference type="SAM" id="Phobius"/>
    </source>
</evidence>
<reference evidence="2 3" key="1">
    <citation type="journal article" date="2016" name="Front. Microbiol.">
        <title>Fuerstia marisgermanicae gen. nov., sp. nov., an Unusual Member of the Phylum Planctomycetes from the German Wadden Sea.</title>
        <authorList>
            <person name="Kohn T."/>
            <person name="Heuer A."/>
            <person name="Jogler M."/>
            <person name="Vollmers J."/>
            <person name="Boedeker C."/>
            <person name="Bunk B."/>
            <person name="Rast P."/>
            <person name="Borchert D."/>
            <person name="Glockner I."/>
            <person name="Freese H.M."/>
            <person name="Klenk H.P."/>
            <person name="Overmann J."/>
            <person name="Kaster A.K."/>
            <person name="Rohde M."/>
            <person name="Wiegand S."/>
            <person name="Jogler C."/>
        </authorList>
    </citation>
    <scope>NUCLEOTIDE SEQUENCE [LARGE SCALE GENOMIC DNA]</scope>
    <source>
        <strain evidence="2 3">NH11</strain>
    </source>
</reference>
<dbReference type="KEGG" id="fmr:Fuma_01928"/>
<evidence type="ECO:0000313" key="2">
    <source>
        <dbReference type="EMBL" id="APZ92318.1"/>
    </source>
</evidence>
<protein>
    <submittedName>
        <fullName evidence="2">Uncharacterized protein</fullName>
    </submittedName>
</protein>
<keyword evidence="3" id="KW-1185">Reference proteome</keyword>
<proteinExistence type="predicted"/>
<keyword evidence="1" id="KW-1133">Transmembrane helix</keyword>
<dbReference type="AlphaFoldDB" id="A0A1P8WE20"/>
<gene>
    <name evidence="2" type="ORF">Fuma_01928</name>
</gene>
<feature type="transmembrane region" description="Helical" evidence="1">
    <location>
        <begin position="47"/>
        <end position="69"/>
    </location>
</feature>
<dbReference type="Proteomes" id="UP000187735">
    <property type="component" value="Chromosome"/>
</dbReference>
<keyword evidence="1" id="KW-0812">Transmembrane</keyword>
<dbReference type="STRING" id="1891926.Fuma_01928"/>
<sequence length="78" mass="8595">MVKNLFALFFALISAFFFWTCIAAIQTGEIRPQSTVVSRADSPIIFWGVWTLCLAVGVVLGRLALIFFLDKSPPDADA</sequence>
<name>A0A1P8WE20_9PLAN</name>
<organism evidence="2 3">
    <name type="scientific">Fuerstiella marisgermanici</name>
    <dbReference type="NCBI Taxonomy" id="1891926"/>
    <lineage>
        <taxon>Bacteria</taxon>
        <taxon>Pseudomonadati</taxon>
        <taxon>Planctomycetota</taxon>
        <taxon>Planctomycetia</taxon>
        <taxon>Planctomycetales</taxon>
        <taxon>Planctomycetaceae</taxon>
        <taxon>Fuerstiella</taxon>
    </lineage>
</organism>
<dbReference type="EMBL" id="CP017641">
    <property type="protein sequence ID" value="APZ92318.1"/>
    <property type="molecule type" value="Genomic_DNA"/>
</dbReference>
<keyword evidence="1" id="KW-0472">Membrane</keyword>